<sequence>MTDKSPPSRKPLTPKIDVGAFGAASKAPTGPVNIERSSSSLPKPIQIRVPIEKHSEIKAYAAEQQMSITDLLMNAYEEYRTRHK</sequence>
<proteinExistence type="predicted"/>
<name>A0A3M4B7B9_9PSED</name>
<dbReference type="Gene3D" id="1.10.1220.10">
    <property type="entry name" value="Met repressor-like"/>
    <property type="match status" value="1"/>
</dbReference>
<comment type="caution">
    <text evidence="2">The sequence shown here is derived from an EMBL/GenBank/DDBJ whole genome shotgun (WGS) entry which is preliminary data.</text>
</comment>
<dbReference type="Proteomes" id="UP000281604">
    <property type="component" value="Unassembled WGS sequence"/>
</dbReference>
<protein>
    <submittedName>
        <fullName evidence="2">Uncharacterized protein</fullName>
    </submittedName>
</protein>
<dbReference type="InterPro" id="IPR010985">
    <property type="entry name" value="Ribbon_hlx_hlx"/>
</dbReference>
<organism evidence="2 3">
    <name type="scientific">Pseudomonas syringae pv. persicae</name>
    <dbReference type="NCBI Taxonomy" id="237306"/>
    <lineage>
        <taxon>Bacteria</taxon>
        <taxon>Pseudomonadati</taxon>
        <taxon>Pseudomonadota</taxon>
        <taxon>Gammaproteobacteria</taxon>
        <taxon>Pseudomonadales</taxon>
        <taxon>Pseudomonadaceae</taxon>
        <taxon>Pseudomonas</taxon>
    </lineage>
</organism>
<dbReference type="GO" id="GO:0006355">
    <property type="term" value="P:regulation of DNA-templated transcription"/>
    <property type="evidence" value="ECO:0007669"/>
    <property type="project" value="InterPro"/>
</dbReference>
<accession>A0A3M4B7B9</accession>
<dbReference type="AlphaFoldDB" id="A0A3M4B7B9"/>
<dbReference type="EMBL" id="RBQE01000041">
    <property type="protein sequence ID" value="RMP14395.1"/>
    <property type="molecule type" value="Genomic_DNA"/>
</dbReference>
<gene>
    <name evidence="2" type="ORF">ALQ30_200552</name>
</gene>
<dbReference type="RefSeq" id="WP_122290503.1">
    <property type="nucleotide sequence ID" value="NZ_RBQE01000041.1"/>
</dbReference>
<reference evidence="2 3" key="1">
    <citation type="submission" date="2018-08" db="EMBL/GenBank/DDBJ databases">
        <title>Recombination of ecologically and evolutionarily significant loci maintains genetic cohesion in the Pseudomonas syringae species complex.</title>
        <authorList>
            <person name="Dillon M."/>
            <person name="Thakur S."/>
            <person name="Almeida R.N.D."/>
            <person name="Weir B.S."/>
            <person name="Guttman D.S."/>
        </authorList>
    </citation>
    <scope>NUCLEOTIDE SEQUENCE [LARGE SCALE GENOMIC DNA]</scope>
    <source>
        <strain evidence="2 3">ICMP 3706</strain>
    </source>
</reference>
<evidence type="ECO:0000313" key="3">
    <source>
        <dbReference type="Proteomes" id="UP000281604"/>
    </source>
</evidence>
<evidence type="ECO:0000256" key="1">
    <source>
        <dbReference type="SAM" id="MobiDB-lite"/>
    </source>
</evidence>
<dbReference type="SUPFAM" id="SSF47598">
    <property type="entry name" value="Ribbon-helix-helix"/>
    <property type="match status" value="1"/>
</dbReference>
<evidence type="ECO:0000313" key="2">
    <source>
        <dbReference type="EMBL" id="RMP14395.1"/>
    </source>
</evidence>
<feature type="region of interest" description="Disordered" evidence="1">
    <location>
        <begin position="1"/>
        <end position="40"/>
    </location>
</feature>
<dbReference type="InterPro" id="IPR013321">
    <property type="entry name" value="Arc_rbn_hlx_hlx"/>
</dbReference>